<evidence type="ECO:0000256" key="3">
    <source>
        <dbReference type="ARBA" id="ARBA00022840"/>
    </source>
</evidence>
<dbReference type="OrthoDB" id="9791546at2"/>
<dbReference type="GO" id="GO:0005886">
    <property type="term" value="C:plasma membrane"/>
    <property type="evidence" value="ECO:0007669"/>
    <property type="project" value="TreeGrafter"/>
</dbReference>
<dbReference type="AlphaFoldDB" id="A0A553ULT8"/>
<dbReference type="Gene3D" id="3.40.50.300">
    <property type="entry name" value="P-loop containing nucleotide triphosphate hydrolases"/>
    <property type="match status" value="1"/>
</dbReference>
<dbReference type="InterPro" id="IPR003593">
    <property type="entry name" value="AAA+_ATPase"/>
</dbReference>
<protein>
    <submittedName>
        <fullName evidence="5">ABC transporter ATP-binding protein</fullName>
    </submittedName>
</protein>
<keyword evidence="3 5" id="KW-0067">ATP-binding</keyword>
<keyword evidence="2" id="KW-0547">Nucleotide-binding</keyword>
<dbReference type="PANTHER" id="PTHR24220:SF659">
    <property type="entry name" value="TRANSPORTER, PUTATIVE-RELATED"/>
    <property type="match status" value="1"/>
</dbReference>
<dbReference type="SUPFAM" id="SSF52540">
    <property type="entry name" value="P-loop containing nucleoside triphosphate hydrolases"/>
    <property type="match status" value="1"/>
</dbReference>
<name>A0A553ULT8_9DEIO</name>
<accession>A0A553ULT8</accession>
<sequence>MTRLAVQNVTYRHGPEVALTFPSFEVGKGEQLALIGPSGAGKTTLLHLIAGLLRPESGHIRFDGQIISALSESGRDAYRARSVGYVFQDFHLMPGYSALENVLLGLGLSGMRGPQARERAAEVLTELGLGARLRHTPRQLSTGERQRVALARAVAHRPALLLADEPTAHLDRARGVQALKLLQDTAAALGATLVVVTHDPLVMDAFERLIEVGAVSQQPVSQRPASGKEAVLV</sequence>
<dbReference type="InterPro" id="IPR003439">
    <property type="entry name" value="ABC_transporter-like_ATP-bd"/>
</dbReference>
<dbReference type="InterPro" id="IPR015854">
    <property type="entry name" value="ABC_transpr_LolD-like"/>
</dbReference>
<evidence type="ECO:0000256" key="1">
    <source>
        <dbReference type="ARBA" id="ARBA00022448"/>
    </source>
</evidence>
<dbReference type="InterPro" id="IPR017911">
    <property type="entry name" value="MacB-like_ATP-bd"/>
</dbReference>
<evidence type="ECO:0000313" key="5">
    <source>
        <dbReference type="EMBL" id="TSA81158.1"/>
    </source>
</evidence>
<dbReference type="GO" id="GO:0016887">
    <property type="term" value="F:ATP hydrolysis activity"/>
    <property type="evidence" value="ECO:0007669"/>
    <property type="project" value="InterPro"/>
</dbReference>
<dbReference type="PROSITE" id="PS50893">
    <property type="entry name" value="ABC_TRANSPORTER_2"/>
    <property type="match status" value="1"/>
</dbReference>
<dbReference type="SMART" id="SM00382">
    <property type="entry name" value="AAA"/>
    <property type="match status" value="1"/>
</dbReference>
<evidence type="ECO:0000256" key="2">
    <source>
        <dbReference type="ARBA" id="ARBA00022741"/>
    </source>
</evidence>
<evidence type="ECO:0000259" key="4">
    <source>
        <dbReference type="PROSITE" id="PS50893"/>
    </source>
</evidence>
<dbReference type="Pfam" id="PF00005">
    <property type="entry name" value="ABC_tran"/>
    <property type="match status" value="1"/>
</dbReference>
<evidence type="ECO:0000313" key="6">
    <source>
        <dbReference type="Proteomes" id="UP000316092"/>
    </source>
</evidence>
<dbReference type="EMBL" id="VKDB01000024">
    <property type="protein sequence ID" value="TSA81158.1"/>
    <property type="molecule type" value="Genomic_DNA"/>
</dbReference>
<dbReference type="CDD" id="cd03255">
    <property type="entry name" value="ABC_MJ0796_LolCDE_FtsE"/>
    <property type="match status" value="1"/>
</dbReference>
<dbReference type="RefSeq" id="WP_143721730.1">
    <property type="nucleotide sequence ID" value="NZ_VKDB01000024.1"/>
</dbReference>
<reference evidence="5 6" key="1">
    <citation type="submission" date="2019-07" db="EMBL/GenBank/DDBJ databases">
        <title>Deinococcus detaillus sp. nov., isolated from humus soil in Antarctica.</title>
        <authorList>
            <person name="Zhang K."/>
        </authorList>
    </citation>
    <scope>NUCLEOTIDE SEQUENCE [LARGE SCALE GENOMIC DNA]</scope>
    <source>
        <strain evidence="5 6">H1</strain>
    </source>
</reference>
<feature type="domain" description="ABC transporter" evidence="4">
    <location>
        <begin position="4"/>
        <end position="233"/>
    </location>
</feature>
<dbReference type="InterPro" id="IPR027417">
    <property type="entry name" value="P-loop_NTPase"/>
</dbReference>
<comment type="caution">
    <text evidence="5">The sequence shown here is derived from an EMBL/GenBank/DDBJ whole genome shotgun (WGS) entry which is preliminary data.</text>
</comment>
<dbReference type="GO" id="GO:0005524">
    <property type="term" value="F:ATP binding"/>
    <property type="evidence" value="ECO:0007669"/>
    <property type="project" value="UniProtKB-KW"/>
</dbReference>
<gene>
    <name evidence="5" type="ORF">FNU79_15615</name>
</gene>
<dbReference type="PANTHER" id="PTHR24220">
    <property type="entry name" value="IMPORT ATP-BINDING PROTEIN"/>
    <property type="match status" value="1"/>
</dbReference>
<keyword evidence="6" id="KW-1185">Reference proteome</keyword>
<organism evidence="5 6">
    <name type="scientific">Deinococcus detaillensis</name>
    <dbReference type="NCBI Taxonomy" id="2592048"/>
    <lineage>
        <taxon>Bacteria</taxon>
        <taxon>Thermotogati</taxon>
        <taxon>Deinococcota</taxon>
        <taxon>Deinococci</taxon>
        <taxon>Deinococcales</taxon>
        <taxon>Deinococcaceae</taxon>
        <taxon>Deinococcus</taxon>
    </lineage>
</organism>
<proteinExistence type="predicted"/>
<dbReference type="Proteomes" id="UP000316092">
    <property type="component" value="Unassembled WGS sequence"/>
</dbReference>
<dbReference type="GO" id="GO:0022857">
    <property type="term" value="F:transmembrane transporter activity"/>
    <property type="evidence" value="ECO:0007669"/>
    <property type="project" value="TreeGrafter"/>
</dbReference>
<keyword evidence="1" id="KW-0813">Transport</keyword>